<keyword evidence="6" id="KW-1185">Reference proteome</keyword>
<evidence type="ECO:0000256" key="1">
    <source>
        <dbReference type="ARBA" id="ARBA00004173"/>
    </source>
</evidence>
<comment type="similarity">
    <text evidence="4">Belongs to the NDUFAF3 family.</text>
</comment>
<comment type="subcellular location">
    <subcellularLocation>
        <location evidence="1">Mitochondrion</location>
    </subcellularLocation>
</comment>
<evidence type="ECO:0000256" key="4">
    <source>
        <dbReference type="ARBA" id="ARBA00049984"/>
    </source>
</evidence>
<dbReference type="Proteomes" id="UP001234178">
    <property type="component" value="Unassembled WGS sequence"/>
</dbReference>
<evidence type="ECO:0000313" key="6">
    <source>
        <dbReference type="Proteomes" id="UP001234178"/>
    </source>
</evidence>
<dbReference type="EMBL" id="JAOYFB010000039">
    <property type="protein sequence ID" value="KAK4030318.1"/>
    <property type="molecule type" value="Genomic_DNA"/>
</dbReference>
<dbReference type="CDD" id="cd05125">
    <property type="entry name" value="Mth938_2P1-like"/>
    <property type="match status" value="1"/>
</dbReference>
<sequence>MTSLLRKCNTLCNQLLKGCTSHFTVVPRRWLNDTDKSTMTIVNQDTSLGILINSYSRAGFRLSNGMMAIGPIAIFPKSVLSWDVNTAEDINEESLSLFYTLEPKIDILVIGVGNPGQQVSSKIIQYMKEKHISLEISPTETACATYNFLNAEGRCVAGALIPPTQYRISEDDIASTKRRNRDMMKVDDFPIV</sequence>
<reference evidence="5 6" key="1">
    <citation type="journal article" date="2023" name="Nucleic Acids Res.">
        <title>The hologenome of Daphnia magna reveals possible DNA methylation and microbiome-mediated evolution of the host genome.</title>
        <authorList>
            <person name="Chaturvedi A."/>
            <person name="Li X."/>
            <person name="Dhandapani V."/>
            <person name="Marshall H."/>
            <person name="Kissane S."/>
            <person name="Cuenca-Cambronero M."/>
            <person name="Asole G."/>
            <person name="Calvet F."/>
            <person name="Ruiz-Romero M."/>
            <person name="Marangio P."/>
            <person name="Guigo R."/>
            <person name="Rago D."/>
            <person name="Mirbahai L."/>
            <person name="Eastwood N."/>
            <person name="Colbourne J.K."/>
            <person name="Zhou J."/>
            <person name="Mallon E."/>
            <person name="Orsini L."/>
        </authorList>
    </citation>
    <scope>NUCLEOTIDE SEQUENCE [LARGE SCALE GENOMIC DNA]</scope>
    <source>
        <strain evidence="5">LRV0_1</strain>
    </source>
</reference>
<comment type="caution">
    <text evidence="5">The sequence shown here is derived from an EMBL/GenBank/DDBJ whole genome shotgun (WGS) entry which is preliminary data.</text>
</comment>
<dbReference type="Pfam" id="PF04430">
    <property type="entry name" value="DUF498"/>
    <property type="match status" value="1"/>
</dbReference>
<proteinExistence type="inferred from homology"/>
<dbReference type="InterPro" id="IPR007523">
    <property type="entry name" value="NDUFAF3/AAMDC"/>
</dbReference>
<evidence type="ECO:0000313" key="5">
    <source>
        <dbReference type="EMBL" id="KAK4030318.1"/>
    </source>
</evidence>
<dbReference type="InterPro" id="IPR036748">
    <property type="entry name" value="MTH938-like_sf"/>
</dbReference>
<organism evidence="5 6">
    <name type="scientific">Daphnia magna</name>
    <dbReference type="NCBI Taxonomy" id="35525"/>
    <lineage>
        <taxon>Eukaryota</taxon>
        <taxon>Metazoa</taxon>
        <taxon>Ecdysozoa</taxon>
        <taxon>Arthropoda</taxon>
        <taxon>Crustacea</taxon>
        <taxon>Branchiopoda</taxon>
        <taxon>Diplostraca</taxon>
        <taxon>Cladocera</taxon>
        <taxon>Anomopoda</taxon>
        <taxon>Daphniidae</taxon>
        <taxon>Daphnia</taxon>
    </lineage>
</organism>
<dbReference type="InterPro" id="IPR034095">
    <property type="entry name" value="NDUF3"/>
</dbReference>
<gene>
    <name evidence="5" type="ORF">OUZ56_023324</name>
</gene>
<evidence type="ECO:0000256" key="3">
    <source>
        <dbReference type="ARBA" id="ARBA00023128"/>
    </source>
</evidence>
<evidence type="ECO:0000256" key="2">
    <source>
        <dbReference type="ARBA" id="ARBA00021776"/>
    </source>
</evidence>
<dbReference type="SUPFAM" id="SSF64076">
    <property type="entry name" value="MTH938-like"/>
    <property type="match status" value="1"/>
</dbReference>
<keyword evidence="3" id="KW-0496">Mitochondrion</keyword>
<dbReference type="Gene3D" id="3.40.1230.10">
    <property type="entry name" value="MTH938-like"/>
    <property type="match status" value="1"/>
</dbReference>
<dbReference type="PANTHER" id="PTHR21192">
    <property type="entry name" value="NUCLEAR PROTEIN E3-3"/>
    <property type="match status" value="1"/>
</dbReference>
<name>A0ABR0AYX6_9CRUS</name>
<accession>A0ABR0AYX6</accession>
<protein>
    <recommendedName>
        <fullName evidence="2">NADH dehydrogenase [ubiquinone] 1 alpha subcomplex assembly factor 3</fullName>
    </recommendedName>
</protein>
<dbReference type="PANTHER" id="PTHR21192:SF2">
    <property type="entry name" value="NADH DEHYDROGENASE [UBIQUINONE] 1 ALPHA SUBCOMPLEX ASSEMBLY FACTOR 3"/>
    <property type="match status" value="1"/>
</dbReference>